<evidence type="ECO:0000313" key="10">
    <source>
        <dbReference type="EMBL" id="NMM95460.1"/>
    </source>
</evidence>
<feature type="active site" evidence="6">
    <location>
        <position position="139"/>
    </location>
</feature>
<dbReference type="PRINTS" id="PR00727">
    <property type="entry name" value="LEADERPTASE"/>
</dbReference>
<accession>A0A7Y0HSS3</accession>
<comment type="similarity">
    <text evidence="3 7">Belongs to the peptidase S26 family.</text>
</comment>
<feature type="domain" description="Peptidase S26" evidence="9">
    <location>
        <begin position="57"/>
        <end position="230"/>
    </location>
</feature>
<dbReference type="GO" id="GO:0004252">
    <property type="term" value="F:serine-type endopeptidase activity"/>
    <property type="evidence" value="ECO:0007669"/>
    <property type="project" value="InterPro"/>
</dbReference>
<evidence type="ECO:0000313" key="11">
    <source>
        <dbReference type="Proteomes" id="UP000529710"/>
    </source>
</evidence>
<sequence>MDSTNNSQETSPAGGSGTSAAGGYGTESAGASRRRRSTKPAHAVKAERQEDSFTMRDALVFCGIPVLVVLLIRLLLVGCYTIPSRSMESTIEPGDRVLTTKLTPKIFSLKRGDVVVFHDPANWLSGESESASGDDYLIKRLIGLPGDVVECKGSGQPVTVNGVAIDETPYLKAGVQPSSFPFKVTVSKGHVFVMGDNRANSADSRYHQDDGDNGLVPVNKVVGVALVRYWPLNRLSTISGHHDVFRNVPERAAA</sequence>
<comment type="subcellular location">
    <subcellularLocation>
        <location evidence="2">Cell membrane</location>
        <topology evidence="2">Single-pass type II membrane protein</topology>
    </subcellularLocation>
    <subcellularLocation>
        <location evidence="7">Membrane</location>
        <topology evidence="7">Single-pass type II membrane protein</topology>
    </subcellularLocation>
</comment>
<dbReference type="InterPro" id="IPR019533">
    <property type="entry name" value="Peptidase_S26"/>
</dbReference>
<keyword evidence="7" id="KW-0645">Protease</keyword>
<reference evidence="10 11" key="1">
    <citation type="submission" date="2020-02" db="EMBL/GenBank/DDBJ databases">
        <title>Characterization of phylogenetic diversity of novel bifidobacterial species isolated in Czech ZOOs.</title>
        <authorList>
            <person name="Lugli G.A."/>
            <person name="Vera N.B."/>
            <person name="Ventura M."/>
        </authorList>
    </citation>
    <scope>NUCLEOTIDE SEQUENCE [LARGE SCALE GENOMIC DNA]</scope>
    <source>
        <strain evidence="10 11">DSM 109960</strain>
    </source>
</reference>
<evidence type="ECO:0000256" key="6">
    <source>
        <dbReference type="PIRSR" id="PIRSR600223-1"/>
    </source>
</evidence>
<feature type="active site" evidence="6">
    <location>
        <position position="86"/>
    </location>
</feature>
<organism evidence="10 11">
    <name type="scientific">Bifidobacterium erythrocebi</name>
    <dbReference type="NCBI Taxonomy" id="2675325"/>
    <lineage>
        <taxon>Bacteria</taxon>
        <taxon>Bacillati</taxon>
        <taxon>Actinomycetota</taxon>
        <taxon>Actinomycetes</taxon>
        <taxon>Bifidobacteriales</taxon>
        <taxon>Bifidobacteriaceae</taxon>
        <taxon>Bifidobacterium</taxon>
    </lineage>
</organism>
<keyword evidence="7" id="KW-1133">Transmembrane helix</keyword>
<keyword evidence="5 7" id="KW-0378">Hydrolase</keyword>
<dbReference type="GO" id="GO:0009003">
    <property type="term" value="F:signal peptidase activity"/>
    <property type="evidence" value="ECO:0007669"/>
    <property type="project" value="UniProtKB-EC"/>
</dbReference>
<dbReference type="PANTHER" id="PTHR43390:SF1">
    <property type="entry name" value="CHLOROPLAST PROCESSING PEPTIDASE"/>
    <property type="match status" value="1"/>
</dbReference>
<evidence type="ECO:0000256" key="2">
    <source>
        <dbReference type="ARBA" id="ARBA00004401"/>
    </source>
</evidence>
<dbReference type="Gene3D" id="2.10.109.10">
    <property type="entry name" value="Umud Fragment, subunit A"/>
    <property type="match status" value="1"/>
</dbReference>
<dbReference type="RefSeq" id="WP_169078404.1">
    <property type="nucleotide sequence ID" value="NZ_JAAIIF010000003.1"/>
</dbReference>
<dbReference type="GO" id="GO:0005886">
    <property type="term" value="C:plasma membrane"/>
    <property type="evidence" value="ECO:0007669"/>
    <property type="project" value="UniProtKB-SubCell"/>
</dbReference>
<dbReference type="SUPFAM" id="SSF51306">
    <property type="entry name" value="LexA/Signal peptidase"/>
    <property type="match status" value="1"/>
</dbReference>
<name>A0A7Y0HSS3_9BIFI</name>
<evidence type="ECO:0000259" key="9">
    <source>
        <dbReference type="Pfam" id="PF10502"/>
    </source>
</evidence>
<dbReference type="InterPro" id="IPR000223">
    <property type="entry name" value="Pept_S26A_signal_pept_1"/>
</dbReference>
<evidence type="ECO:0000256" key="8">
    <source>
        <dbReference type="SAM" id="MobiDB-lite"/>
    </source>
</evidence>
<evidence type="ECO:0000256" key="4">
    <source>
        <dbReference type="ARBA" id="ARBA00013208"/>
    </source>
</evidence>
<feature type="transmembrane region" description="Helical" evidence="7">
    <location>
        <begin position="58"/>
        <end position="82"/>
    </location>
</feature>
<gene>
    <name evidence="10" type="ORF">G1C98_0196</name>
</gene>
<protein>
    <recommendedName>
        <fullName evidence="4 7">Signal peptidase I</fullName>
        <ecNumber evidence="4 7">3.4.21.89</ecNumber>
    </recommendedName>
</protein>
<keyword evidence="11" id="KW-1185">Reference proteome</keyword>
<keyword evidence="7" id="KW-0472">Membrane</keyword>
<evidence type="ECO:0000256" key="7">
    <source>
        <dbReference type="RuleBase" id="RU362042"/>
    </source>
</evidence>
<comment type="caution">
    <text evidence="10">The sequence shown here is derived from an EMBL/GenBank/DDBJ whole genome shotgun (WGS) entry which is preliminary data.</text>
</comment>
<dbReference type="InterPro" id="IPR036286">
    <property type="entry name" value="LexA/Signal_pep-like_sf"/>
</dbReference>
<dbReference type="AlphaFoldDB" id="A0A7Y0HSS3"/>
<dbReference type="NCBIfam" id="TIGR02227">
    <property type="entry name" value="sigpep_I_bact"/>
    <property type="match status" value="1"/>
</dbReference>
<evidence type="ECO:0000256" key="3">
    <source>
        <dbReference type="ARBA" id="ARBA00009370"/>
    </source>
</evidence>
<feature type="region of interest" description="Disordered" evidence="8">
    <location>
        <begin position="1"/>
        <end position="48"/>
    </location>
</feature>
<dbReference type="PROSITE" id="PS00761">
    <property type="entry name" value="SPASE_I_3"/>
    <property type="match status" value="1"/>
</dbReference>
<dbReference type="Pfam" id="PF10502">
    <property type="entry name" value="Peptidase_S26"/>
    <property type="match status" value="1"/>
</dbReference>
<proteinExistence type="inferred from homology"/>
<dbReference type="EC" id="3.4.21.89" evidence="4 7"/>
<dbReference type="EMBL" id="JAAIIF010000003">
    <property type="protein sequence ID" value="NMM95460.1"/>
    <property type="molecule type" value="Genomic_DNA"/>
</dbReference>
<evidence type="ECO:0000256" key="5">
    <source>
        <dbReference type="ARBA" id="ARBA00022801"/>
    </source>
</evidence>
<dbReference type="InterPro" id="IPR019758">
    <property type="entry name" value="Pept_S26A_signal_pept_1_CS"/>
</dbReference>
<dbReference type="Proteomes" id="UP000529710">
    <property type="component" value="Unassembled WGS sequence"/>
</dbReference>
<keyword evidence="7" id="KW-0812">Transmembrane</keyword>
<dbReference type="GO" id="GO:0006465">
    <property type="term" value="P:signal peptide processing"/>
    <property type="evidence" value="ECO:0007669"/>
    <property type="project" value="InterPro"/>
</dbReference>
<comment type="catalytic activity">
    <reaction evidence="1 7">
        <text>Cleavage of hydrophobic, N-terminal signal or leader sequences from secreted and periplasmic proteins.</text>
        <dbReference type="EC" id="3.4.21.89"/>
    </reaction>
</comment>
<dbReference type="PANTHER" id="PTHR43390">
    <property type="entry name" value="SIGNAL PEPTIDASE I"/>
    <property type="match status" value="1"/>
</dbReference>
<feature type="compositionally biased region" description="Gly residues" evidence="8">
    <location>
        <begin position="14"/>
        <end position="25"/>
    </location>
</feature>
<dbReference type="CDD" id="cd06530">
    <property type="entry name" value="S26_SPase_I"/>
    <property type="match status" value="1"/>
</dbReference>
<evidence type="ECO:0000256" key="1">
    <source>
        <dbReference type="ARBA" id="ARBA00000677"/>
    </source>
</evidence>